<evidence type="ECO:0000313" key="4">
    <source>
        <dbReference type="EMBL" id="CEO94265.1"/>
    </source>
</evidence>
<feature type="compositionally biased region" description="Low complexity" evidence="2">
    <location>
        <begin position="989"/>
        <end position="1005"/>
    </location>
</feature>
<keyword evidence="1" id="KW-0175">Coiled coil</keyword>
<accession>A0A0G4IGN0</accession>
<feature type="domain" description="GAF" evidence="3">
    <location>
        <begin position="2145"/>
        <end position="2296"/>
    </location>
</feature>
<dbReference type="STRING" id="37360.A0A0G4IGN0"/>
<dbReference type="SUPFAM" id="SSF55781">
    <property type="entry name" value="GAF domain-like"/>
    <property type="match status" value="5"/>
</dbReference>
<dbReference type="InterPro" id="IPR003018">
    <property type="entry name" value="GAF"/>
</dbReference>
<reference evidence="4 6" key="1">
    <citation type="submission" date="2015-02" db="EMBL/GenBank/DDBJ databases">
        <authorList>
            <person name="Chooi Y.-H."/>
        </authorList>
    </citation>
    <scope>NUCLEOTIDE SEQUENCE [LARGE SCALE GENOMIC DNA]</scope>
    <source>
        <strain evidence="4">E3</strain>
    </source>
</reference>
<name>A0A0G4IGN0_PLABS</name>
<sequence length="2903" mass="317333">MRRYQSGAAGGDDGADQWRDMFARLTEQITRDTDADVRAILQGVPAAPTGRPAVQDVKEQQPVAADVKNPAPDAEVERLRAEVASLTQELAMRNEEVAERSDELAARSNDLALCRAELASRNAELESCTARLALHSQELEQERTLRQELQSTLEDQLASLSGRKAEEGLEVQKLTQRFRSVLQLFAFACSWTMSESERNLEEHLRAVVNCDKLVVHDVSGKRLRNCAAEVQQAVKAGRMVQSSDGDIAVPIVESGGMQCRRVIQAGGLTDATGVEVTTAIAGVLGLRVAALASREKATTLSERCESLLAMISVIGNIESDRASVPSVLNWAQRELQLVLKCQSCRIWLIDEGNKELYSFEGPDDSEHREPSGTGIVGSVQVTKQHVMHNDTLTQHPLFHGSIDAPDGIDGMKCSAILCVPVMESTEGGEIHAVIQFVNKQGDAPFTPADHELALIFCHRLCSALRREKRAQESYSGLVKDLTESNRDRDVWRSRLNAYESLVKLFDADALELYPGNFTARVNDALMEALGADVVALGAVMPRNLLPFKLERVDKISQSGAFRLLCKQTIDTGAIASRENVRVAKLNQPLVLICGPMFDSLGRVTATVLVGVKSSKYGPHTISILSLFTTLCGAFLDRKHCQLSAAAARIPDVSGPDPPDNAFSSSYRAPTSDALEIDGIPRAPAPGPSGDLLWDEDMRESSHENSSRSSIADGIDGGDSLSDQAKPTGLELTSTGSGSVSAWREWMNSVDNPASDNEDESPLPSSAEARLKSFALLHAGSTTNVFQQPPSRPAESFSKGSNLERVPSGKVDTIGRSAPLPAPTLGRTVSVPPALERGNSQRGSTRVLKRQASETGIGTRLNAGSNPSSSTESSFRKRRLSKRFDIDEANAVLAALYIETDDIVDIVEFTGGDIEYVHPDANEVKDQVPDLPQNIVLPIQRHHQRIISLDRKMPFDFHIGRVSEASIEDLEPSPSSSPRAGGGDVLAFAPTKSRSPSASTTSSQRSRPSRHASATTRKKVFQAHSAHASVQHEDLAPHVHTGPLAPQASAPAVSTFTAGRKANDALASAEAEMEEFFRLTQILATPVEIPSASPDKPLTMVIAEGALLALSVVLSQTEEFQVRIGSEWFTWDAANDTAVLTKTPKRIAPMLLEHLSSPSLSSWKGEIHAFISPPKTFSRVEEAGFRGVASRLNMVLAYQSLIQDLKSTVENDSKENVRLQGQLQVSNSLIECMRTATLSSGLHMMFSNETCPLAKMVNAEFAQLWLFDQTCAELWTAVHDVVGGTLRTYRFPIDRPSILTQAAVSRVTVNYFEGDQNIHFSDDIDGGCSGTRYSTRPHSILCCAIGNDTEGVLGVVRVVNHLDPDCSGQRTRFTIADQRFLEAFCILLLDMVRAHRNAMKLQDRLDPAIKLSKSERQARQRMQVLLSAQIGRLAKITKQADNLGEGVKQCAALVAVLRTIADSDAHRVRSALESTGGLLWRRLGNFVYFAVFAYSQTCISHTDLRSLDSIPSDTGGVLYELVDHIGTANESVDEVIGVSDVKAALGFEPPSGRERWRVLGYPVVETNRSVGAVCILLKDPDEDLSASHDEQMLLFRGILSMWLSSHTQICRQKHELSNVNEDSGRVRSENDRLHSTLGRFRHGLSVAVDLLSGPDTELDSVVTNGLHQMVSSSIAITRRMDLLTDSNTFRLSNRNRPAIQELFPEINLGDAFVFAKSSCFLKNGTDSVIVVAARPHLDYKEDELEVMNAITVVYVAALECSDRCRKQIECDRLLQQATGELGEARARVSILQYCINASQGMYAAGTSACINDLVSEFARLKHCSLSRWIAGRQMSSQMQDVIMADTAEGCEGILDSPVRPQNLLSMPLPDGLGCIVLGSKPPPGFCDADMDDLKMFIKSISPIAALLSKKESTMDNLQNIQLSRDTMSSELEAARCDLDLTNAILDATCTKVSPLYSLHLSPSCDIESVVTDVILQFGLEADSVIVSSPWSRSAQTVAQLAASLPESAATTLTSALNNGEVACARAPLDNTPATLGSRSRRAVSVMWIPFELPPSGAMPACTVVIQLVRHGIQPAEFSDKERLAAAVFRSVVKSAFVAVQLQDVNRQLTTTVREAQTHSADLEETTSALFDFVDRVLSATAAVSTLESSLLFELGRTLSRLLGCEACTIFLCEFDGQNRRPIHLTYTVTGADRVKRDIPSESSIIGWVILTGNPYFAVDTATDPRFNPSYDASQTTNGPASSIMCVPLRFNQTVVGVVQALRSCQAPFSGSSVQQCTRLCDLLTAVCKHGGTPGPTPVPTTRQDAAGPIDVSDAVNGFKELQGLLLNTGNWRLDRSDRYVQMASDMFVCLHKLVQFEGCGLFVLDGDAMRYRLIHTDMELAPERHIDEIQFGSRQGLLGSVTSSARVLRITSAKSDPRFQSFPDQWMRSDLSTSLMLPLIDASSSVVSGVLQLCNYSSALMNASWRDNEVDIAQAVASLASMVAQFGRLNAMINDNLSRSNERLEAAREALQMSATEVKRVQGVVETSQHVDDFHGAVVGVSTLTPLFQAVQHYVRKVFSAHRSHLFLLDSERGDLFTSIVEEHGIGSQYTRLPMDKSVAGSVCSRSRPLLISQPWVTDSNLVRDSEFQGVRVGLSNLPWYTIQDWQSIMAAPVFDHSQHVVGVVEVCKRDALPDAKLTNDDVGRLELICSRISSVLYNCRQTHRLKGKLASVLDQLRSEMERHQRGRRRDGFEFDDDAPLPAGGLDGDQRLRSNKRGAPSQRAEMLDLAHLAELTQQLKAAVSERDQLKFEATKLYSALDDRDRQVQECQQRIATLEKDVRFAQHSFRTMILESLNDDNGGEEHAHELQTLQRELEQARGDNIQLAEAMQNLINEYAAHGSATIENAIAQARRLIADHMGHPS</sequence>
<feature type="region of interest" description="Disordered" evidence="2">
    <location>
        <begin position="966"/>
        <end position="1030"/>
    </location>
</feature>
<feature type="domain" description="GAF" evidence="3">
    <location>
        <begin position="2337"/>
        <end position="2493"/>
    </location>
</feature>
<proteinExistence type="predicted"/>
<evidence type="ECO:0000313" key="7">
    <source>
        <dbReference type="Proteomes" id="UP000290189"/>
    </source>
</evidence>
<dbReference type="Proteomes" id="UP000290189">
    <property type="component" value="Unassembled WGS sequence"/>
</dbReference>
<protein>
    <recommendedName>
        <fullName evidence="3">GAF domain-containing protein</fullName>
    </recommendedName>
</protein>
<keyword evidence="6" id="KW-1185">Reference proteome</keyword>
<feature type="compositionally biased region" description="Polar residues" evidence="2">
    <location>
        <begin position="720"/>
        <end position="738"/>
    </location>
</feature>
<feature type="compositionally biased region" description="Polar residues" evidence="2">
    <location>
        <begin position="861"/>
        <end position="871"/>
    </location>
</feature>
<organism evidence="4 6">
    <name type="scientific">Plasmodiophora brassicae</name>
    <name type="common">Clubroot disease agent</name>
    <dbReference type="NCBI Taxonomy" id="37360"/>
    <lineage>
        <taxon>Eukaryota</taxon>
        <taxon>Sar</taxon>
        <taxon>Rhizaria</taxon>
        <taxon>Endomyxa</taxon>
        <taxon>Phytomyxea</taxon>
        <taxon>Plasmodiophorida</taxon>
        <taxon>Plasmodiophoridae</taxon>
        <taxon>Plasmodiophora</taxon>
    </lineage>
</organism>
<dbReference type="PANTHER" id="PTHR23159:SF31">
    <property type="entry name" value="CENTROSOME-ASSOCIATED PROTEIN CEP250 ISOFORM X1"/>
    <property type="match status" value="1"/>
</dbReference>
<feature type="coiled-coil region" evidence="1">
    <location>
        <begin position="2489"/>
        <end position="2520"/>
    </location>
</feature>
<keyword evidence="5" id="KW-0496">Mitochondrion</keyword>
<feature type="domain" description="GAF" evidence="3">
    <location>
        <begin position="323"/>
        <end position="474"/>
    </location>
</feature>
<dbReference type="Pfam" id="PF01590">
    <property type="entry name" value="GAF"/>
    <property type="match status" value="4"/>
</dbReference>
<dbReference type="InterPro" id="IPR029016">
    <property type="entry name" value="GAF-like_dom_sf"/>
</dbReference>
<reference evidence="5 7" key="2">
    <citation type="submission" date="2018-03" db="EMBL/GenBank/DDBJ databases">
        <authorList>
            <person name="Fogelqvist J."/>
        </authorList>
    </citation>
    <scope>NUCLEOTIDE SEQUENCE [LARGE SCALE GENOMIC DNA]</scope>
</reference>
<dbReference type="SMART" id="SM00065">
    <property type="entry name" value="GAF"/>
    <property type="match status" value="4"/>
</dbReference>
<dbReference type="OrthoDB" id="295473at2759"/>
<geneLocation type="mitochondrion" evidence="5"/>
<feature type="region of interest" description="Disordered" evidence="2">
    <location>
        <begin position="2722"/>
        <end position="2761"/>
    </location>
</feature>
<feature type="region of interest" description="Disordered" evidence="2">
    <location>
        <begin position="673"/>
        <end position="738"/>
    </location>
</feature>
<dbReference type="EMBL" id="CDSF01000001">
    <property type="protein sequence ID" value="CEO94265.1"/>
    <property type="molecule type" value="Genomic_DNA"/>
</dbReference>
<feature type="domain" description="GAF" evidence="3">
    <location>
        <begin position="2542"/>
        <end position="2706"/>
    </location>
</feature>
<gene>
    <name evidence="4" type="ORF">PBRA_000050</name>
    <name evidence="5" type="ORF">PLBR_LOCUS3840</name>
</gene>
<evidence type="ECO:0000256" key="2">
    <source>
        <dbReference type="SAM" id="MobiDB-lite"/>
    </source>
</evidence>
<dbReference type="Gene3D" id="3.30.450.40">
    <property type="match status" value="5"/>
</dbReference>
<evidence type="ECO:0000259" key="3">
    <source>
        <dbReference type="SMART" id="SM00065"/>
    </source>
</evidence>
<dbReference type="PANTHER" id="PTHR23159">
    <property type="entry name" value="CENTROSOMAL PROTEIN 2"/>
    <property type="match status" value="1"/>
</dbReference>
<dbReference type="EMBL" id="OVEO01000006">
    <property type="protein sequence ID" value="SPQ96625.1"/>
    <property type="molecule type" value="Genomic_DNA"/>
</dbReference>
<dbReference type="Proteomes" id="UP000039324">
    <property type="component" value="Unassembled WGS sequence"/>
</dbReference>
<evidence type="ECO:0000313" key="6">
    <source>
        <dbReference type="Proteomes" id="UP000039324"/>
    </source>
</evidence>
<feature type="coiled-coil region" evidence="1">
    <location>
        <begin position="2771"/>
        <end position="2875"/>
    </location>
</feature>
<evidence type="ECO:0000313" key="5">
    <source>
        <dbReference type="EMBL" id="SPQ96625.1"/>
    </source>
</evidence>
<evidence type="ECO:0000256" key="1">
    <source>
        <dbReference type="SAM" id="Coils"/>
    </source>
</evidence>
<feature type="region of interest" description="Disordered" evidence="2">
    <location>
        <begin position="783"/>
        <end position="876"/>
    </location>
</feature>